<dbReference type="GO" id="GO:0004519">
    <property type="term" value="F:endonuclease activity"/>
    <property type="evidence" value="ECO:0007669"/>
    <property type="project" value="UniProtKB-KW"/>
</dbReference>
<dbReference type="Gene3D" id="3.60.10.10">
    <property type="entry name" value="Endonuclease/exonuclease/phosphatase"/>
    <property type="match status" value="1"/>
</dbReference>
<evidence type="ECO:0000313" key="3">
    <source>
        <dbReference type="Proteomes" id="UP001596310"/>
    </source>
</evidence>
<dbReference type="CDD" id="cd09083">
    <property type="entry name" value="EEP-1"/>
    <property type="match status" value="1"/>
</dbReference>
<gene>
    <name evidence="2" type="ORF">ACFQHW_06540</name>
</gene>
<reference evidence="3" key="1">
    <citation type="journal article" date="2019" name="Int. J. Syst. Evol. Microbiol.">
        <title>The Global Catalogue of Microorganisms (GCM) 10K type strain sequencing project: providing services to taxonomists for standard genome sequencing and annotation.</title>
        <authorList>
            <consortium name="The Broad Institute Genomics Platform"/>
            <consortium name="The Broad Institute Genome Sequencing Center for Infectious Disease"/>
            <person name="Wu L."/>
            <person name="Ma J."/>
        </authorList>
    </citation>
    <scope>NUCLEOTIDE SEQUENCE [LARGE SCALE GENOMIC DNA]</scope>
    <source>
        <strain evidence="3">CCM 8897</strain>
    </source>
</reference>
<evidence type="ECO:0000313" key="2">
    <source>
        <dbReference type="EMBL" id="MFC6315232.1"/>
    </source>
</evidence>
<sequence>MIKVATYNIKNSSQTDAELDNWSYRRPNILALIKKQDWDVFGLQEVMADQRADLIQALGADYQLVGAVRDDSASGEYNPVLFKKDRFEELQQDTFWLSATPAVMSRTASWEAACFRIATWVRLRDRQTQQELLFINTHLDHVSPTAREKGAQVIADFIGQQSDRNIFLTGDCNAEADEPFYQILTAQLQDVRRTVPHRVGPLKTCSSEDFTTHFDAATWVSIDYIFASTAVQATRVAVLTDRFHERFMSDHFPVTADVTLA</sequence>
<dbReference type="InterPro" id="IPR005135">
    <property type="entry name" value="Endo/exonuclease/phosphatase"/>
</dbReference>
<dbReference type="Pfam" id="PF03372">
    <property type="entry name" value="Exo_endo_phos"/>
    <property type="match status" value="1"/>
</dbReference>
<dbReference type="InterPro" id="IPR050410">
    <property type="entry name" value="CCR4/nocturin_mRNA_transcr"/>
</dbReference>
<keyword evidence="2" id="KW-0540">Nuclease</keyword>
<dbReference type="SUPFAM" id="SSF56219">
    <property type="entry name" value="DNase I-like"/>
    <property type="match status" value="1"/>
</dbReference>
<protein>
    <submittedName>
        <fullName evidence="2">Endonuclease/exonuclease/phosphatase family protein</fullName>
    </submittedName>
</protein>
<keyword evidence="3" id="KW-1185">Reference proteome</keyword>
<evidence type="ECO:0000259" key="1">
    <source>
        <dbReference type="Pfam" id="PF03372"/>
    </source>
</evidence>
<feature type="domain" description="Endonuclease/exonuclease/phosphatase" evidence="1">
    <location>
        <begin position="5"/>
        <end position="251"/>
    </location>
</feature>
<name>A0ABW1UQS0_9LACO</name>
<keyword evidence="2" id="KW-0255">Endonuclease</keyword>
<proteinExistence type="predicted"/>
<dbReference type="EMBL" id="JBHSSM010000016">
    <property type="protein sequence ID" value="MFC6315232.1"/>
    <property type="molecule type" value="Genomic_DNA"/>
</dbReference>
<dbReference type="PANTHER" id="PTHR12121">
    <property type="entry name" value="CARBON CATABOLITE REPRESSOR PROTEIN 4"/>
    <property type="match status" value="1"/>
</dbReference>
<dbReference type="Proteomes" id="UP001596310">
    <property type="component" value="Unassembled WGS sequence"/>
</dbReference>
<dbReference type="PANTHER" id="PTHR12121:SF36">
    <property type="entry name" value="ENDONUCLEASE_EXONUCLEASE_PHOSPHATASE DOMAIN-CONTAINING PROTEIN"/>
    <property type="match status" value="1"/>
</dbReference>
<dbReference type="InterPro" id="IPR036691">
    <property type="entry name" value="Endo/exonu/phosph_ase_sf"/>
</dbReference>
<dbReference type="RefSeq" id="WP_125598068.1">
    <property type="nucleotide sequence ID" value="NZ_JBHSSM010000016.1"/>
</dbReference>
<accession>A0ABW1UQS0</accession>
<keyword evidence="2" id="KW-0378">Hydrolase</keyword>
<comment type="caution">
    <text evidence="2">The sequence shown here is derived from an EMBL/GenBank/DDBJ whole genome shotgun (WGS) entry which is preliminary data.</text>
</comment>
<organism evidence="2 3">
    <name type="scientific">Lapidilactobacillus achengensis</name>
    <dbReference type="NCBI Taxonomy" id="2486000"/>
    <lineage>
        <taxon>Bacteria</taxon>
        <taxon>Bacillati</taxon>
        <taxon>Bacillota</taxon>
        <taxon>Bacilli</taxon>
        <taxon>Lactobacillales</taxon>
        <taxon>Lactobacillaceae</taxon>
        <taxon>Lapidilactobacillus</taxon>
    </lineage>
</organism>